<feature type="chain" id="PRO_5045601191" evidence="2">
    <location>
        <begin position="29"/>
        <end position="447"/>
    </location>
</feature>
<keyword evidence="6" id="KW-1185">Reference proteome</keyword>
<comment type="caution">
    <text evidence="5">The sequence shown here is derived from an EMBL/GenBank/DDBJ whole genome shotgun (WGS) entry which is preliminary data.</text>
</comment>
<organism evidence="5 6">
    <name type="scientific">Clostridium aromativorans</name>
    <dbReference type="NCBI Taxonomy" id="2836848"/>
    <lineage>
        <taxon>Bacteria</taxon>
        <taxon>Bacillati</taxon>
        <taxon>Bacillota</taxon>
        <taxon>Clostridia</taxon>
        <taxon>Eubacteriales</taxon>
        <taxon>Clostridiaceae</taxon>
        <taxon>Clostridium</taxon>
    </lineage>
</organism>
<proteinExistence type="predicted"/>
<dbReference type="EMBL" id="JAJJPB010000035">
    <property type="protein sequence ID" value="MCC9296549.1"/>
    <property type="molecule type" value="Genomic_DNA"/>
</dbReference>
<dbReference type="InterPro" id="IPR011081">
    <property type="entry name" value="Big_4"/>
</dbReference>
<accession>A0ABS8NBK0</accession>
<reference evidence="5" key="1">
    <citation type="submission" date="2021-11" db="EMBL/GenBank/DDBJ databases">
        <authorList>
            <person name="Qingchun L."/>
            <person name="Dong Z."/>
            <person name="Zongwei Q."/>
            <person name="Jia Z."/>
            <person name="Duotao L."/>
        </authorList>
    </citation>
    <scope>NUCLEOTIDE SEQUENCE</scope>
    <source>
        <strain evidence="5">WLY-B-L2</strain>
    </source>
</reference>
<feature type="domain" description="SbsA Ig-like" evidence="4">
    <location>
        <begin position="112"/>
        <end position="202"/>
    </location>
</feature>
<gene>
    <name evidence="5" type="ORF">LN736_17025</name>
</gene>
<dbReference type="Proteomes" id="UP001165422">
    <property type="component" value="Unassembled WGS sequence"/>
</dbReference>
<dbReference type="Pfam" id="PF13205">
    <property type="entry name" value="Big_5"/>
    <property type="match status" value="1"/>
</dbReference>
<feature type="signal peptide" evidence="2">
    <location>
        <begin position="1"/>
        <end position="28"/>
    </location>
</feature>
<keyword evidence="1 2" id="KW-0732">Signal</keyword>
<evidence type="ECO:0000259" key="4">
    <source>
        <dbReference type="Pfam" id="PF13205"/>
    </source>
</evidence>
<evidence type="ECO:0000259" key="3">
    <source>
        <dbReference type="Pfam" id="PF07532"/>
    </source>
</evidence>
<sequence length="447" mass="48928">MKNFTKNFIMLCGIYALTQIPVHSTVFAASNTVDKSSVESSITQVQQNKSADNNTSILKNVSNVDNTSQNTYANSNISVNTNDNSQTTVTNKAQKATSENLSAKTIDNVITRDNVAVTKSWNIKFSEPVDINTLTDKIKLTNVKTGEEIPIEMTADKLCETITVTSSVKLDPQTEYSLSISQDIVSKFGRQLSNPTVLNFKTAAIISSISNITKTISQGDSFTLPDKVTAVMSDGTTSQVSVSWDKSSVNINVAGNYTFNGTVKDYGTVTLNLTVKPLQSANTISNGKRTQSSIGVKLYNYLINYTNRNAVLTRAIQIHAAQGYGDDPYSNNCAFYQSEALRSVGVNVPNSTANTATLTNVLLGMGWVKSSDLSLLLPGDICFTIGYGNGPTHTYTFMKWVDPKDFHYAYVCDNQGDEYAGDAYHERNIDFQTSTKDKISYFMYLPV</sequence>
<evidence type="ECO:0000256" key="1">
    <source>
        <dbReference type="ARBA" id="ARBA00022729"/>
    </source>
</evidence>
<name>A0ABS8NBK0_9CLOT</name>
<feature type="domain" description="Bacterial Ig-like" evidence="3">
    <location>
        <begin position="209"/>
        <end position="266"/>
    </location>
</feature>
<evidence type="ECO:0000313" key="6">
    <source>
        <dbReference type="Proteomes" id="UP001165422"/>
    </source>
</evidence>
<dbReference type="Gene3D" id="2.30.30.100">
    <property type="match status" value="1"/>
</dbReference>
<evidence type="ECO:0000256" key="2">
    <source>
        <dbReference type="SAM" id="SignalP"/>
    </source>
</evidence>
<dbReference type="Pfam" id="PF07532">
    <property type="entry name" value="Big_4"/>
    <property type="match status" value="1"/>
</dbReference>
<protein>
    <submittedName>
        <fullName evidence="5">Ig-like domain-containing protein</fullName>
    </submittedName>
</protein>
<dbReference type="RefSeq" id="WP_150359031.1">
    <property type="nucleotide sequence ID" value="NZ_JAJJPB010000035.1"/>
</dbReference>
<dbReference type="InterPro" id="IPR032812">
    <property type="entry name" value="SbsA_Ig"/>
</dbReference>
<evidence type="ECO:0000313" key="5">
    <source>
        <dbReference type="EMBL" id="MCC9296549.1"/>
    </source>
</evidence>